<keyword evidence="2" id="KW-0732">Signal</keyword>
<feature type="region of interest" description="Disordered" evidence="1">
    <location>
        <begin position="24"/>
        <end position="66"/>
    </location>
</feature>
<dbReference type="Gene3D" id="2.60.40.1850">
    <property type="match status" value="1"/>
</dbReference>
<evidence type="ECO:0000313" key="3">
    <source>
        <dbReference type="EMBL" id="RGW50068.1"/>
    </source>
</evidence>
<organism evidence="3 4">
    <name type="scientific">Dorea formicigenerans</name>
    <dbReference type="NCBI Taxonomy" id="39486"/>
    <lineage>
        <taxon>Bacteria</taxon>
        <taxon>Bacillati</taxon>
        <taxon>Bacillota</taxon>
        <taxon>Clostridia</taxon>
        <taxon>Lachnospirales</taxon>
        <taxon>Lachnospiraceae</taxon>
        <taxon>Dorea</taxon>
    </lineage>
</organism>
<evidence type="ECO:0008006" key="5">
    <source>
        <dbReference type="Google" id="ProtNLM"/>
    </source>
</evidence>
<evidence type="ECO:0000313" key="4">
    <source>
        <dbReference type="Proteomes" id="UP000266376"/>
    </source>
</evidence>
<dbReference type="InterPro" id="IPR037250">
    <property type="entry name" value="NEAT_dom_sf"/>
</dbReference>
<dbReference type="Proteomes" id="UP000266376">
    <property type="component" value="Unassembled WGS sequence"/>
</dbReference>
<accession>A0A395XIX1</accession>
<name>A0A395XIX1_9FIRM</name>
<proteinExistence type="predicted"/>
<dbReference type="EMBL" id="QSAJ01000043">
    <property type="protein sequence ID" value="RGW50068.1"/>
    <property type="molecule type" value="Genomic_DNA"/>
</dbReference>
<reference evidence="3 4" key="1">
    <citation type="submission" date="2018-08" db="EMBL/GenBank/DDBJ databases">
        <title>A genome reference for cultivated species of the human gut microbiota.</title>
        <authorList>
            <person name="Zou Y."/>
            <person name="Xue W."/>
            <person name="Luo G."/>
        </authorList>
    </citation>
    <scope>NUCLEOTIDE SEQUENCE [LARGE SCALE GENOMIC DNA]</scope>
    <source>
        <strain evidence="3 4">AF12-11</strain>
    </source>
</reference>
<feature type="signal peptide" evidence="2">
    <location>
        <begin position="1"/>
        <end position="23"/>
    </location>
</feature>
<protein>
    <recommendedName>
        <fullName evidence="5">Major membrane immunogen, membrane-anchored lipoprotein</fullName>
    </recommendedName>
</protein>
<sequence>MDMLKKKLLVLLLSASMAMTMLAGCGSNTDKKDDTKTEASKDDASEAKTDSKDAKEPELEDGTYRVDFNTDSGMFHENPDYNDGKATLTVKDGKMTVHITLNSKNIVQLFLGSAEDAQKDGADLIDPSETTEITYSDGSAPKEVYSFDVPVPTLDDEFDLALIGTKGKWYDHKVSVSNPELVQ</sequence>
<feature type="chain" id="PRO_5039455866" description="Major membrane immunogen, membrane-anchored lipoprotein" evidence="2">
    <location>
        <begin position="24"/>
        <end position="183"/>
    </location>
</feature>
<evidence type="ECO:0000256" key="2">
    <source>
        <dbReference type="SAM" id="SignalP"/>
    </source>
</evidence>
<feature type="compositionally biased region" description="Basic and acidic residues" evidence="1">
    <location>
        <begin position="29"/>
        <end position="57"/>
    </location>
</feature>
<gene>
    <name evidence="3" type="ORF">DWV67_13745</name>
</gene>
<evidence type="ECO:0000256" key="1">
    <source>
        <dbReference type="SAM" id="MobiDB-lite"/>
    </source>
</evidence>
<comment type="caution">
    <text evidence="3">The sequence shown here is derived from an EMBL/GenBank/DDBJ whole genome shotgun (WGS) entry which is preliminary data.</text>
</comment>
<dbReference type="SUPFAM" id="SSF158911">
    <property type="entry name" value="NEAT domain-like"/>
    <property type="match status" value="1"/>
</dbReference>
<dbReference type="AlphaFoldDB" id="A0A395XIX1"/>
<dbReference type="PROSITE" id="PS51257">
    <property type="entry name" value="PROKAR_LIPOPROTEIN"/>
    <property type="match status" value="1"/>
</dbReference>